<gene>
    <name evidence="2" type="ORF">FH972_025641</name>
</gene>
<comment type="caution">
    <text evidence="2">The sequence shown here is derived from an EMBL/GenBank/DDBJ whole genome shotgun (WGS) entry which is preliminary data.</text>
</comment>
<protein>
    <submittedName>
        <fullName evidence="2">Uncharacterized protein</fullName>
    </submittedName>
</protein>
<dbReference type="OrthoDB" id="5322896at2759"/>
<sequence length="60" mass="6993">MPSASFADERIQKKKKQLEMLKKGQEMKTNPSKPGQSLRKRFWKDVKIEDTPGKLPLAFF</sequence>
<accession>A0A5N6L1Z9</accession>
<proteinExistence type="predicted"/>
<name>A0A5N6L1Z9_9ROSI</name>
<evidence type="ECO:0000256" key="1">
    <source>
        <dbReference type="SAM" id="MobiDB-lite"/>
    </source>
</evidence>
<evidence type="ECO:0000313" key="2">
    <source>
        <dbReference type="EMBL" id="KAB8556604.1"/>
    </source>
</evidence>
<evidence type="ECO:0000313" key="3">
    <source>
        <dbReference type="Proteomes" id="UP000327013"/>
    </source>
</evidence>
<dbReference type="Proteomes" id="UP000327013">
    <property type="component" value="Unassembled WGS sequence"/>
</dbReference>
<feature type="region of interest" description="Disordered" evidence="1">
    <location>
        <begin position="19"/>
        <end position="40"/>
    </location>
</feature>
<keyword evidence="3" id="KW-1185">Reference proteome</keyword>
<organism evidence="2 3">
    <name type="scientific">Carpinus fangiana</name>
    <dbReference type="NCBI Taxonomy" id="176857"/>
    <lineage>
        <taxon>Eukaryota</taxon>
        <taxon>Viridiplantae</taxon>
        <taxon>Streptophyta</taxon>
        <taxon>Embryophyta</taxon>
        <taxon>Tracheophyta</taxon>
        <taxon>Spermatophyta</taxon>
        <taxon>Magnoliopsida</taxon>
        <taxon>eudicotyledons</taxon>
        <taxon>Gunneridae</taxon>
        <taxon>Pentapetalae</taxon>
        <taxon>rosids</taxon>
        <taxon>fabids</taxon>
        <taxon>Fagales</taxon>
        <taxon>Betulaceae</taxon>
        <taxon>Carpinus</taxon>
    </lineage>
</organism>
<dbReference type="AlphaFoldDB" id="A0A5N6L1Z9"/>
<dbReference type="EMBL" id="VIBQ01000062">
    <property type="protein sequence ID" value="KAB8556604.1"/>
    <property type="molecule type" value="Genomic_DNA"/>
</dbReference>
<reference evidence="2 3" key="1">
    <citation type="submission" date="2019-06" db="EMBL/GenBank/DDBJ databases">
        <title>A chromosomal-level reference genome of Carpinus fangiana (Coryloideae, Betulaceae).</title>
        <authorList>
            <person name="Yang X."/>
            <person name="Wang Z."/>
            <person name="Zhang L."/>
            <person name="Hao G."/>
            <person name="Liu J."/>
            <person name="Yang Y."/>
        </authorList>
    </citation>
    <scope>NUCLEOTIDE SEQUENCE [LARGE SCALE GENOMIC DNA]</scope>
    <source>
        <strain evidence="2">Cfa_2016G</strain>
        <tissue evidence="2">Leaf</tissue>
    </source>
</reference>